<evidence type="ECO:0000313" key="1">
    <source>
        <dbReference type="EMBL" id="CAB4595658.1"/>
    </source>
</evidence>
<dbReference type="AlphaFoldDB" id="A0A6J6GFU9"/>
<protein>
    <submittedName>
        <fullName evidence="1">Unannotated protein</fullName>
    </submittedName>
</protein>
<gene>
    <name evidence="1" type="ORF">UFOPK1722_01876</name>
</gene>
<sequence length="53" mass="5307">MVNVSFCFNCVDCFTELATVLLQVNAAAVVAAAGLMGVAESLGMASAPSTPLT</sequence>
<name>A0A6J6GFU9_9ZZZZ</name>
<accession>A0A6J6GFU9</accession>
<organism evidence="1">
    <name type="scientific">freshwater metagenome</name>
    <dbReference type="NCBI Taxonomy" id="449393"/>
    <lineage>
        <taxon>unclassified sequences</taxon>
        <taxon>metagenomes</taxon>
        <taxon>ecological metagenomes</taxon>
    </lineage>
</organism>
<dbReference type="EMBL" id="CAEZTS010000230">
    <property type="protein sequence ID" value="CAB4595658.1"/>
    <property type="molecule type" value="Genomic_DNA"/>
</dbReference>
<reference evidence="1" key="1">
    <citation type="submission" date="2020-05" db="EMBL/GenBank/DDBJ databases">
        <authorList>
            <person name="Chiriac C."/>
            <person name="Salcher M."/>
            <person name="Ghai R."/>
            <person name="Kavagutti S V."/>
        </authorList>
    </citation>
    <scope>NUCLEOTIDE SEQUENCE</scope>
</reference>
<proteinExistence type="predicted"/>